<comment type="caution">
    <text evidence="1">The sequence shown here is derived from an EMBL/GenBank/DDBJ whole genome shotgun (WGS) entry which is preliminary data.</text>
</comment>
<dbReference type="AlphaFoldDB" id="A0A4Z2G249"/>
<evidence type="ECO:0000313" key="2">
    <source>
        <dbReference type="Proteomes" id="UP000314294"/>
    </source>
</evidence>
<gene>
    <name evidence="1" type="ORF">EYF80_042822</name>
</gene>
<organism evidence="1 2">
    <name type="scientific">Liparis tanakae</name>
    <name type="common">Tanaka's snailfish</name>
    <dbReference type="NCBI Taxonomy" id="230148"/>
    <lineage>
        <taxon>Eukaryota</taxon>
        <taxon>Metazoa</taxon>
        <taxon>Chordata</taxon>
        <taxon>Craniata</taxon>
        <taxon>Vertebrata</taxon>
        <taxon>Euteleostomi</taxon>
        <taxon>Actinopterygii</taxon>
        <taxon>Neopterygii</taxon>
        <taxon>Teleostei</taxon>
        <taxon>Neoteleostei</taxon>
        <taxon>Acanthomorphata</taxon>
        <taxon>Eupercaria</taxon>
        <taxon>Perciformes</taxon>
        <taxon>Cottioidei</taxon>
        <taxon>Cottales</taxon>
        <taxon>Liparidae</taxon>
        <taxon>Liparis</taxon>
    </lineage>
</organism>
<accession>A0A4Z2G249</accession>
<protein>
    <submittedName>
        <fullName evidence="1">Uncharacterized protein</fullName>
    </submittedName>
</protein>
<evidence type="ECO:0000313" key="1">
    <source>
        <dbReference type="EMBL" id="TNN46973.1"/>
    </source>
</evidence>
<sequence>MFPSLGGCVLAPEDRHEAEAFSSEGESEGSSTFCGPNVLMDPVLLHGEEQSVLMDPVLLHGEEQSVLMDPVLLHGEEQSVLMETAAFLPVEKRW</sequence>
<dbReference type="Proteomes" id="UP000314294">
    <property type="component" value="Unassembled WGS sequence"/>
</dbReference>
<proteinExistence type="predicted"/>
<reference evidence="1 2" key="1">
    <citation type="submission" date="2019-03" db="EMBL/GenBank/DDBJ databases">
        <title>First draft genome of Liparis tanakae, snailfish: a comprehensive survey of snailfish specific genes.</title>
        <authorList>
            <person name="Kim W."/>
            <person name="Song I."/>
            <person name="Jeong J.-H."/>
            <person name="Kim D."/>
            <person name="Kim S."/>
            <person name="Ryu S."/>
            <person name="Song J.Y."/>
            <person name="Lee S.K."/>
        </authorList>
    </citation>
    <scope>NUCLEOTIDE SEQUENCE [LARGE SCALE GENOMIC DNA]</scope>
    <source>
        <tissue evidence="1">Muscle</tissue>
    </source>
</reference>
<name>A0A4Z2G249_9TELE</name>
<dbReference type="EMBL" id="SRLO01000764">
    <property type="protein sequence ID" value="TNN46973.1"/>
    <property type="molecule type" value="Genomic_DNA"/>
</dbReference>
<dbReference type="OrthoDB" id="10680221at2759"/>
<keyword evidence="2" id="KW-1185">Reference proteome</keyword>